<feature type="region of interest" description="Disordered" evidence="4">
    <location>
        <begin position="476"/>
        <end position="495"/>
    </location>
</feature>
<evidence type="ECO:0000259" key="5">
    <source>
        <dbReference type="PROSITE" id="PS50075"/>
    </source>
</evidence>
<dbReference type="PANTHER" id="PTHR45527:SF1">
    <property type="entry name" value="FATTY ACID SYNTHASE"/>
    <property type="match status" value="1"/>
</dbReference>
<dbReference type="InterPro" id="IPR009081">
    <property type="entry name" value="PP-bd_ACP"/>
</dbReference>
<evidence type="ECO:0000313" key="6">
    <source>
        <dbReference type="EMBL" id="MCK2220946.1"/>
    </source>
</evidence>
<dbReference type="SUPFAM" id="SSF52777">
    <property type="entry name" value="CoA-dependent acyltransferases"/>
    <property type="match status" value="4"/>
</dbReference>
<dbReference type="InterPro" id="IPR001031">
    <property type="entry name" value="Thioesterase"/>
</dbReference>
<dbReference type="EMBL" id="JAKRKC020000003">
    <property type="protein sequence ID" value="MCK2220946.1"/>
    <property type="molecule type" value="Genomic_DNA"/>
</dbReference>
<dbReference type="Gene3D" id="3.30.559.30">
    <property type="entry name" value="Nonribosomal peptide synthetase, condensation domain"/>
    <property type="match status" value="2"/>
</dbReference>
<feature type="domain" description="Carrier" evidence="5">
    <location>
        <begin position="405"/>
        <end position="480"/>
    </location>
</feature>
<dbReference type="Pfam" id="PF00550">
    <property type="entry name" value="PP-binding"/>
    <property type="match status" value="2"/>
</dbReference>
<dbReference type="Proteomes" id="UP001317259">
    <property type="component" value="Unassembled WGS sequence"/>
</dbReference>
<feature type="region of interest" description="Disordered" evidence="4">
    <location>
        <begin position="915"/>
        <end position="949"/>
    </location>
</feature>
<dbReference type="InterPro" id="IPR036736">
    <property type="entry name" value="ACP-like_sf"/>
</dbReference>
<evidence type="ECO:0000256" key="2">
    <source>
        <dbReference type="ARBA" id="ARBA00022450"/>
    </source>
</evidence>
<dbReference type="SUPFAM" id="SSF53474">
    <property type="entry name" value="alpha/beta-Hydrolases"/>
    <property type="match status" value="1"/>
</dbReference>
<protein>
    <submittedName>
        <fullName evidence="6">Condensation domain-containing protein</fullName>
    </submittedName>
</protein>
<dbReference type="PROSITE" id="PS00012">
    <property type="entry name" value="PHOSPHOPANTETHEINE"/>
    <property type="match status" value="1"/>
</dbReference>
<dbReference type="Pfam" id="PF00975">
    <property type="entry name" value="Thioesterase"/>
    <property type="match status" value="1"/>
</dbReference>
<keyword evidence="2" id="KW-0596">Phosphopantetheine</keyword>
<evidence type="ECO:0000313" key="7">
    <source>
        <dbReference type="Proteomes" id="UP001317259"/>
    </source>
</evidence>
<dbReference type="Gene3D" id="3.30.559.10">
    <property type="entry name" value="Chloramphenicol acetyltransferase-like domain"/>
    <property type="match status" value="2"/>
</dbReference>
<dbReference type="Gene3D" id="3.40.50.1820">
    <property type="entry name" value="alpha/beta hydrolase"/>
    <property type="match status" value="1"/>
</dbReference>
<dbReference type="SMART" id="SM00823">
    <property type="entry name" value="PKS_PP"/>
    <property type="match status" value="2"/>
</dbReference>
<dbReference type="RefSeq" id="WP_247815828.1">
    <property type="nucleotide sequence ID" value="NZ_JAKRKC020000003.1"/>
</dbReference>
<dbReference type="Gene3D" id="1.10.1200.10">
    <property type="entry name" value="ACP-like"/>
    <property type="match status" value="1"/>
</dbReference>
<dbReference type="InterPro" id="IPR001242">
    <property type="entry name" value="Condensation_dom"/>
</dbReference>
<dbReference type="InterPro" id="IPR020802">
    <property type="entry name" value="TesA-like"/>
</dbReference>
<keyword evidence="3" id="KW-0597">Phosphoprotein</keyword>
<dbReference type="PROSITE" id="PS50075">
    <property type="entry name" value="CARRIER"/>
    <property type="match status" value="2"/>
</dbReference>
<feature type="compositionally biased region" description="Basic and acidic residues" evidence="4">
    <location>
        <begin position="922"/>
        <end position="948"/>
    </location>
</feature>
<comment type="cofactor">
    <cofactor evidence="1">
        <name>pantetheine 4'-phosphate</name>
        <dbReference type="ChEBI" id="CHEBI:47942"/>
    </cofactor>
</comment>
<dbReference type="InterPro" id="IPR023213">
    <property type="entry name" value="CAT-like_dom_sf"/>
</dbReference>
<dbReference type="InterPro" id="IPR020806">
    <property type="entry name" value="PKS_PP-bd"/>
</dbReference>
<dbReference type="InterPro" id="IPR006162">
    <property type="entry name" value="Ppantetheine_attach_site"/>
</dbReference>
<feature type="domain" description="Carrier" evidence="5">
    <location>
        <begin position="948"/>
        <end position="1023"/>
    </location>
</feature>
<keyword evidence="7" id="KW-1185">Reference proteome</keyword>
<name>A0ABT0G8N9_9ACTN</name>
<dbReference type="CDD" id="cd19540">
    <property type="entry name" value="LCL_NRPS-like"/>
    <property type="match status" value="1"/>
</dbReference>
<accession>A0ABT0G8N9</accession>
<sequence length="1281" mass="135897">MWFLQALEGPSATYNVPLAVRLPEPVGPAALAAALGDVIRRHEVLRTVYRAADGVPYQVVLEPEDPVVEAGQPDLGHVFDLAARPPLRAWLDGDRLTLLLHHIACDEWSVGPLLSDLAEALRARTAGRAPELAPLPAQVADHALWERDRLGAELPAHLAYWRQALAGLPDRLALPPSGPGGAVVRQVPAGVRDALAALAVRTGTSVFMVLHAAVAALLTRLGAGTDIVVGTPVAGRPDDALAELVGFFVNTVALRVDTGGDPAFAELLERVREADLAAFEHAGAPFERVVEAVNPDRSAAGNPLFQVMVTYQRAAPAALEVLPEPGPPAPKFDLAFAFTDAGGLEAAVEHRLEPAAAERVADGLLRLLEQVAAAPTAPIGELDLPAAFAAGRPARRRRAVVRRREPEGPAETRLLEIFEEVLDRTGVGVGDDFFHLGGHSLLAVRLISRIRAELGATVTIRDVFDAPTVAGLAAALTPDRPGGPPALRPRPRGERVPLSSAQHRLWFLHTLDGPSAAYNVPLAVRLRGPLSAGALREAVADVVTRHEALRTTIGEDERGPYQRVLDPARARELLAFGEGPGDPGHRFLLDAELPIRVWLHAEGPAEHVLLVLLHHVAADEWSVGPLWDDLAAAYRARAAGRVPGFAPLPVQYADYALWERENRDPDGLAYWRRALAGLPARPPLPHDLPRPAAASGAGGVVEFRLPPGAGEGLARLAVRTGASGFMVVHAAVAALLTGLGAGTDIVVGTPVAGRPDDALAELVGFFVNTVALRVDTGGDPAFAELLERVREVDLAAFEHAGVPFDQVVRAVAPARSPAWHPLFQVAVAYHPAGRPLAPLGEAAAEAEAVATDTAKFDLAVALSEEGEGTVEYRTDLFSRGAAERVAASLAGLLATVAREPGTRLSELRVEPVGRTDWGPVERAGHERAGHERAGHERAGHERAGHGEGGRAGVAERVAGLFADVLGVPVPGPGDGFFELGGHSLLAGTLMTAIAAEFGVRLPVRTLFEAPTPAALADRLTSPYRPGHALDVLLPIRTGGDGPPLFCVHPLFGLAWCFTGLAGLLESPVYGLQAHGLARPEPLPRTLEEMAARYLDAVRAVRPEGPYRLLGWSFGGVVAHAMAARLRRDGQEVELLAMLDSYPLLPGERPETGDDEQDALRFLLRLAGHDARGPLDRHRVVRHLRAGGGALGEIEEDTVAAMIGVAVNAERLITAGPHPYFDGDLLFFTASADQGGSGLDPARWRPYVGGRIEEHAVDCAHYQLADPGPLARVARVLKERLR</sequence>
<comment type="caution">
    <text evidence="6">The sequence shown here is derived from an EMBL/GenBank/DDBJ whole genome shotgun (WGS) entry which is preliminary data.</text>
</comment>
<dbReference type="InterPro" id="IPR029058">
    <property type="entry name" value="AB_hydrolase_fold"/>
</dbReference>
<evidence type="ECO:0000256" key="3">
    <source>
        <dbReference type="ARBA" id="ARBA00022553"/>
    </source>
</evidence>
<gene>
    <name evidence="6" type="ORF">MF672_045145</name>
</gene>
<evidence type="ECO:0000256" key="1">
    <source>
        <dbReference type="ARBA" id="ARBA00001957"/>
    </source>
</evidence>
<evidence type="ECO:0000256" key="4">
    <source>
        <dbReference type="SAM" id="MobiDB-lite"/>
    </source>
</evidence>
<dbReference type="SMART" id="SM00824">
    <property type="entry name" value="PKS_TE"/>
    <property type="match status" value="1"/>
</dbReference>
<organism evidence="6 7">
    <name type="scientific">Actinomadura luzonensis</name>
    <dbReference type="NCBI Taxonomy" id="2805427"/>
    <lineage>
        <taxon>Bacteria</taxon>
        <taxon>Bacillati</taxon>
        <taxon>Actinomycetota</taxon>
        <taxon>Actinomycetes</taxon>
        <taxon>Streptosporangiales</taxon>
        <taxon>Thermomonosporaceae</taxon>
        <taxon>Actinomadura</taxon>
    </lineage>
</organism>
<dbReference type="SUPFAM" id="SSF47336">
    <property type="entry name" value="ACP-like"/>
    <property type="match status" value="2"/>
</dbReference>
<dbReference type="PANTHER" id="PTHR45527">
    <property type="entry name" value="NONRIBOSOMAL PEPTIDE SYNTHETASE"/>
    <property type="match status" value="1"/>
</dbReference>
<dbReference type="Pfam" id="PF00668">
    <property type="entry name" value="Condensation"/>
    <property type="match status" value="2"/>
</dbReference>
<reference evidence="6 7" key="1">
    <citation type="submission" date="2022-04" db="EMBL/GenBank/DDBJ databases">
        <title>Genome draft of Actinomadura sp. ATCC 31491.</title>
        <authorList>
            <person name="Shi X."/>
            <person name="Du Y."/>
        </authorList>
    </citation>
    <scope>NUCLEOTIDE SEQUENCE [LARGE SCALE GENOMIC DNA]</scope>
    <source>
        <strain evidence="6 7">ATCC 31491</strain>
    </source>
</reference>
<proteinExistence type="predicted"/>